<dbReference type="AlphaFoldDB" id="A0A147JU21"/>
<dbReference type="Pfam" id="PF04016">
    <property type="entry name" value="DUF364"/>
    <property type="match status" value="1"/>
</dbReference>
<dbReference type="Gene3D" id="3.40.50.11590">
    <property type="match status" value="1"/>
</dbReference>
<feature type="domain" description="Putative heavy-metal chelation" evidence="1">
    <location>
        <begin position="93"/>
        <end position="219"/>
    </location>
</feature>
<dbReference type="EMBL" id="LQMQ01000051">
    <property type="protein sequence ID" value="KUO39941.1"/>
    <property type="molecule type" value="Genomic_DNA"/>
</dbReference>
<dbReference type="Proteomes" id="UP000074294">
    <property type="component" value="Unassembled WGS sequence"/>
</dbReference>
<comment type="caution">
    <text evidence="3">The sequence shown here is derived from an EMBL/GenBank/DDBJ whole genome shotgun (WGS) entry which is preliminary data.</text>
</comment>
<evidence type="ECO:0008006" key="5">
    <source>
        <dbReference type="Google" id="ProtNLM"/>
    </source>
</evidence>
<protein>
    <recommendedName>
        <fullName evidence="5">Heavy-metal chelation domain-containing protein</fullName>
    </recommendedName>
</protein>
<evidence type="ECO:0000313" key="4">
    <source>
        <dbReference type="Proteomes" id="UP000074294"/>
    </source>
</evidence>
<dbReference type="InterPro" id="IPR025251">
    <property type="entry name" value="DUF4213"/>
</dbReference>
<dbReference type="SUPFAM" id="SSF159713">
    <property type="entry name" value="Dhaf3308-like"/>
    <property type="match status" value="1"/>
</dbReference>
<proteinExistence type="predicted"/>
<accession>A0A147JU21</accession>
<gene>
    <name evidence="3" type="ORF">APZ16_04560</name>
</gene>
<organism evidence="3 4">
    <name type="scientific">Hadarchaeum yellowstonense</name>
    <dbReference type="NCBI Taxonomy" id="1776334"/>
    <lineage>
        <taxon>Archaea</taxon>
        <taxon>Methanobacteriati</taxon>
        <taxon>Candidatus Hadarchaeota</taxon>
        <taxon>Candidatus Hadarchaeia</taxon>
        <taxon>Candidatus Hadarchaeales</taxon>
        <taxon>Candidatus Hadarchaeaceae</taxon>
        <taxon>Candidatus Hadarchaeum</taxon>
    </lineage>
</organism>
<dbReference type="InterPro" id="IPR007161">
    <property type="entry name" value="DUF364"/>
</dbReference>
<sequence>MLIDDLIASVPDKDYQVREVRVGYLWIGAVTKNCGLAKNYGGPYTPPPAGFGELERKSCSQLLSYARSWNFLEAGIGIATLNSLLDVRGKRKNAFDILREVGRNKRIVMIGHYPGVRSLEEVARELWVLERNPQPGDLPDTAAEYLIPKADVVAITGSAIVNKSMERLLELSRGKYTIVMGPSTPMSDVLFDYGADVLAGVKVKDPEGVMRKISQGGGMVSQLRGDVEFRVMER</sequence>
<feature type="domain" description="DUF4213" evidence="2">
    <location>
        <begin position="3"/>
        <end position="85"/>
    </location>
</feature>
<evidence type="ECO:0000259" key="1">
    <source>
        <dbReference type="Pfam" id="PF04016"/>
    </source>
</evidence>
<dbReference type="Pfam" id="PF13938">
    <property type="entry name" value="DUF4213"/>
    <property type="match status" value="1"/>
</dbReference>
<evidence type="ECO:0000259" key="2">
    <source>
        <dbReference type="Pfam" id="PF13938"/>
    </source>
</evidence>
<evidence type="ECO:0000313" key="3">
    <source>
        <dbReference type="EMBL" id="KUO39941.1"/>
    </source>
</evidence>
<reference evidence="3 4" key="1">
    <citation type="journal article" date="2016" name="Nat. Microbiol.">
        <title>Genomic inference of the metabolism of cosmopolitan subsurface Archaea, Hadesarchaea.</title>
        <authorList>
            <person name="Baker B.J."/>
            <person name="Saw J.H."/>
            <person name="Lind A.E."/>
            <person name="Lazar C.S."/>
            <person name="Hinrichs K.-U."/>
            <person name="Teske A.P."/>
            <person name="Ettema T.J."/>
        </authorList>
    </citation>
    <scope>NUCLEOTIDE SEQUENCE [LARGE SCALE GENOMIC DNA]</scope>
</reference>
<name>A0A147JU21_HADYE</name>
<dbReference type="STRING" id="1776334.APZ16_04560"/>
<dbReference type="Gene3D" id="3.30.390.100">
    <property type="match status" value="1"/>
</dbReference>